<dbReference type="EMBL" id="JARIHO010000007">
    <property type="protein sequence ID" value="KAJ7357895.1"/>
    <property type="molecule type" value="Genomic_DNA"/>
</dbReference>
<name>A0AAD7EY74_9AGAR</name>
<reference evidence="1" key="1">
    <citation type="submission" date="2023-03" db="EMBL/GenBank/DDBJ databases">
        <title>Massive genome expansion in bonnet fungi (Mycena s.s.) driven by repeated elements and novel gene families across ecological guilds.</title>
        <authorList>
            <consortium name="Lawrence Berkeley National Laboratory"/>
            <person name="Harder C.B."/>
            <person name="Miyauchi S."/>
            <person name="Viragh M."/>
            <person name="Kuo A."/>
            <person name="Thoen E."/>
            <person name="Andreopoulos B."/>
            <person name="Lu D."/>
            <person name="Skrede I."/>
            <person name="Drula E."/>
            <person name="Henrissat B."/>
            <person name="Morin E."/>
            <person name="Kohler A."/>
            <person name="Barry K."/>
            <person name="LaButti K."/>
            <person name="Morin E."/>
            <person name="Salamov A."/>
            <person name="Lipzen A."/>
            <person name="Mereny Z."/>
            <person name="Hegedus B."/>
            <person name="Baldrian P."/>
            <person name="Stursova M."/>
            <person name="Weitz H."/>
            <person name="Taylor A."/>
            <person name="Grigoriev I.V."/>
            <person name="Nagy L.G."/>
            <person name="Martin F."/>
            <person name="Kauserud H."/>
        </authorList>
    </citation>
    <scope>NUCLEOTIDE SEQUENCE</scope>
    <source>
        <strain evidence="1">CBHHK002</strain>
    </source>
</reference>
<gene>
    <name evidence="1" type="ORF">DFH08DRAFT_801776</name>
</gene>
<dbReference type="AlphaFoldDB" id="A0AAD7EY74"/>
<evidence type="ECO:0000313" key="2">
    <source>
        <dbReference type="Proteomes" id="UP001218218"/>
    </source>
</evidence>
<proteinExistence type="predicted"/>
<evidence type="ECO:0000313" key="1">
    <source>
        <dbReference type="EMBL" id="KAJ7357895.1"/>
    </source>
</evidence>
<dbReference type="Proteomes" id="UP001218218">
    <property type="component" value="Unassembled WGS sequence"/>
</dbReference>
<comment type="caution">
    <text evidence="1">The sequence shown here is derived from an EMBL/GenBank/DDBJ whole genome shotgun (WGS) entry which is preliminary data.</text>
</comment>
<sequence length="107" mass="11526">MRTAHRAAHTGPVRLCISTDIPAPRVDAASRHVRSTASWAECCTSAIDIKTKEHLMFRVPGQGTAVLELLASEDQAPLVRGDTLLVMDLSLDIVDGVSQAEPARPRV</sequence>
<organism evidence="1 2">
    <name type="scientific">Mycena albidolilacea</name>
    <dbReference type="NCBI Taxonomy" id="1033008"/>
    <lineage>
        <taxon>Eukaryota</taxon>
        <taxon>Fungi</taxon>
        <taxon>Dikarya</taxon>
        <taxon>Basidiomycota</taxon>
        <taxon>Agaricomycotina</taxon>
        <taxon>Agaricomycetes</taxon>
        <taxon>Agaricomycetidae</taxon>
        <taxon>Agaricales</taxon>
        <taxon>Marasmiineae</taxon>
        <taxon>Mycenaceae</taxon>
        <taxon>Mycena</taxon>
    </lineage>
</organism>
<protein>
    <submittedName>
        <fullName evidence="1">Uncharacterized protein</fullName>
    </submittedName>
</protein>
<accession>A0AAD7EY74</accession>
<keyword evidence="2" id="KW-1185">Reference proteome</keyword>